<dbReference type="RefSeq" id="WP_110657365.1">
    <property type="nucleotide sequence ID" value="NZ_PDLL01000015.1"/>
</dbReference>
<proteinExistence type="predicted"/>
<dbReference type="EMBL" id="PDLL01000015">
    <property type="protein sequence ID" value="PYY72100.1"/>
    <property type="molecule type" value="Genomic_DNA"/>
</dbReference>
<protein>
    <submittedName>
        <fullName evidence="1">Uncharacterized protein</fullName>
    </submittedName>
</protein>
<dbReference type="AlphaFoldDB" id="A0A2W0EUN9"/>
<gene>
    <name evidence="1" type="ORF">CRX42_02760</name>
</gene>
<dbReference type="OrthoDB" id="7025652at2"/>
<evidence type="ECO:0000313" key="1">
    <source>
        <dbReference type="EMBL" id="PYY72100.1"/>
    </source>
</evidence>
<name>A0A2W0EUN9_PSEJE</name>
<evidence type="ECO:0000313" key="2">
    <source>
        <dbReference type="Proteomes" id="UP000247437"/>
    </source>
</evidence>
<organism evidence="1 2">
    <name type="scientific">Pseudomonas jessenii</name>
    <dbReference type="NCBI Taxonomy" id="77298"/>
    <lineage>
        <taxon>Bacteria</taxon>
        <taxon>Pseudomonadati</taxon>
        <taxon>Pseudomonadota</taxon>
        <taxon>Gammaproteobacteria</taxon>
        <taxon>Pseudomonadales</taxon>
        <taxon>Pseudomonadaceae</taxon>
        <taxon>Pseudomonas</taxon>
    </lineage>
</organism>
<accession>A0A2W0EUN9</accession>
<sequence>MMFSVVINSGSILLLSTTLSPAVRQDVLDTVLLAQLAADEDFSAGSTHAQWTGVLTDTLDACGWKIYDQGRTSGMFPVAGVSFFSVYEALHAAFQSRLPAEQVVLIASALDRVAQLPEQSVPGAVLRGQSIRAIETQSAGMEGNNNVNSNHRVRMLAGIVEPDGYLTLASVCFETDQPIDSQFLRQDLATSRLVGELSTAFFYARFSVDQYEPYREDTVLWLGHQRQALSIEIDGRDLQNIR</sequence>
<comment type="caution">
    <text evidence="1">The sequence shown here is derived from an EMBL/GenBank/DDBJ whole genome shotgun (WGS) entry which is preliminary data.</text>
</comment>
<reference evidence="1 2" key="1">
    <citation type="journal article" date="2018" name="Appl. Microbiol. Biotechnol.">
        <title>Characterization of the caprolactam degradation pathway in Pseudomonas jessenii using mass spectrometry-based proteomics.</title>
        <authorList>
            <person name="Otzen M."/>
            <person name="Palacio C."/>
            <person name="Janssen D.B."/>
        </authorList>
    </citation>
    <scope>NUCLEOTIDE SEQUENCE [LARGE SCALE GENOMIC DNA]</scope>
    <source>
        <strain evidence="1 2">GO3</strain>
    </source>
</reference>
<dbReference type="Proteomes" id="UP000247437">
    <property type="component" value="Unassembled WGS sequence"/>
</dbReference>